<name>A0ABY5YSF0_9MICC</name>
<dbReference type="SUPFAM" id="SSF88659">
    <property type="entry name" value="Sigma3 and sigma4 domains of RNA polymerase sigma factors"/>
    <property type="match status" value="1"/>
</dbReference>
<evidence type="ECO:0000313" key="3">
    <source>
        <dbReference type="EMBL" id="UWX97742.1"/>
    </source>
</evidence>
<dbReference type="Proteomes" id="UP001059859">
    <property type="component" value="Chromosome"/>
</dbReference>
<feature type="region of interest" description="Disordered" evidence="1">
    <location>
        <begin position="1"/>
        <end position="20"/>
    </location>
</feature>
<dbReference type="Pfam" id="PF04545">
    <property type="entry name" value="Sigma70_r4"/>
    <property type="match status" value="1"/>
</dbReference>
<dbReference type="Gene3D" id="1.10.10.10">
    <property type="entry name" value="Winged helix-like DNA-binding domain superfamily/Winged helix DNA-binding domain"/>
    <property type="match status" value="1"/>
</dbReference>
<feature type="region of interest" description="Disordered" evidence="1">
    <location>
        <begin position="345"/>
        <end position="368"/>
    </location>
</feature>
<feature type="domain" description="RNA polymerase sigma-70 region 4" evidence="2">
    <location>
        <begin position="23"/>
        <end position="54"/>
    </location>
</feature>
<protein>
    <recommendedName>
        <fullName evidence="2">RNA polymerase sigma-70 region 4 domain-containing protein</fullName>
    </recommendedName>
</protein>
<organism evidence="3 4">
    <name type="scientific">Arthrobacter zhaoxinii</name>
    <dbReference type="NCBI Taxonomy" id="2964616"/>
    <lineage>
        <taxon>Bacteria</taxon>
        <taxon>Bacillati</taxon>
        <taxon>Actinomycetota</taxon>
        <taxon>Actinomycetes</taxon>
        <taxon>Micrococcales</taxon>
        <taxon>Micrococcaceae</taxon>
        <taxon>Arthrobacter</taxon>
    </lineage>
</organism>
<dbReference type="RefSeq" id="WP_260652919.1">
    <property type="nucleotide sequence ID" value="NZ_CP104275.1"/>
</dbReference>
<dbReference type="InterPro" id="IPR013324">
    <property type="entry name" value="RNA_pol_sigma_r3/r4-like"/>
</dbReference>
<feature type="compositionally biased region" description="Low complexity" evidence="1">
    <location>
        <begin position="1"/>
        <end position="16"/>
    </location>
</feature>
<dbReference type="InterPro" id="IPR007630">
    <property type="entry name" value="RNA_pol_sigma70_r4"/>
</dbReference>
<evidence type="ECO:0000259" key="2">
    <source>
        <dbReference type="Pfam" id="PF04545"/>
    </source>
</evidence>
<dbReference type="EMBL" id="CP104275">
    <property type="protein sequence ID" value="UWX97742.1"/>
    <property type="molecule type" value="Genomic_DNA"/>
</dbReference>
<accession>A0ABY5YSF0</accession>
<evidence type="ECO:0000256" key="1">
    <source>
        <dbReference type="SAM" id="MobiDB-lite"/>
    </source>
</evidence>
<dbReference type="InterPro" id="IPR036388">
    <property type="entry name" value="WH-like_DNA-bd_sf"/>
</dbReference>
<proteinExistence type="predicted"/>
<keyword evidence="4" id="KW-1185">Reference proteome</keyword>
<sequence>MTQTSQTSSTSPSRPTAQERDAAMVQRYIEGETLEAIGADYGVTRERVRQIVSKVGGSMAAESRKRRLEKREADIKAASQSFMESYGAVARTAAATGSTRTETVLRLSILFPEMDKDLAESTLRESSIRFDTRAQDIFSKAVVEAGLYYLVGAELGLAPDPHFAAANLDLDMMTELVAVLQQGTATEEDIATILGIIGAAKRHIAEHPETTITGSRYDELRDELVPALGWESRQGASPWPPTRQTVMGKYTYWNAALESMGLAANQRGRTPGLVKFTEKLYQKAIRDFATDMQARNVYPSHGRYAEWCADMNAANHEYPSPAALRNFFGSWTAALRYIQEHPAAPAESAVAEDTDNGATRDPGASGKEETTVVAGVATCPICSHEAWPIVRGLWCPPSDGSKPKVWPAGCVITDGPQPQWRCMDGSCGWDW</sequence>
<reference evidence="3" key="1">
    <citation type="submission" date="2022-09" db="EMBL/GenBank/DDBJ databases">
        <title>Novel species in genus Arthrobacter.</title>
        <authorList>
            <person name="Liu Y."/>
        </authorList>
    </citation>
    <scope>NUCLEOTIDE SEQUENCE</scope>
    <source>
        <strain evidence="3">Zg-Y815</strain>
    </source>
</reference>
<gene>
    <name evidence="3" type="ORF">N2K95_03395</name>
</gene>
<evidence type="ECO:0000313" key="4">
    <source>
        <dbReference type="Proteomes" id="UP001059859"/>
    </source>
</evidence>